<accession>A0A6G9L6N6</accession>
<dbReference type="InterPro" id="IPR005068">
    <property type="entry name" value="Phage_lambda_Stf-r2"/>
</dbReference>
<dbReference type="Pfam" id="PF03406">
    <property type="entry name" value="Phage_fiber_2"/>
    <property type="match status" value="3"/>
</dbReference>
<organism evidence="2 3">
    <name type="scientific">Bacillus phage vB_BcM_Sam46</name>
    <dbReference type="NCBI Taxonomy" id="2719179"/>
    <lineage>
        <taxon>Viruses</taxon>
        <taxon>Duplodnaviria</taxon>
        <taxon>Heunggongvirae</taxon>
        <taxon>Uroviricota</taxon>
        <taxon>Caudoviricetes</taxon>
        <taxon>Samaravirus</taxon>
        <taxon>Samaravirus sam46</taxon>
    </lineage>
</organism>
<evidence type="ECO:0000313" key="2">
    <source>
        <dbReference type="EMBL" id="QIQ61225.1"/>
    </source>
</evidence>
<evidence type="ECO:0000259" key="1">
    <source>
        <dbReference type="Pfam" id="PF00386"/>
    </source>
</evidence>
<feature type="domain" description="C1q" evidence="1">
    <location>
        <begin position="1023"/>
        <end position="1118"/>
    </location>
</feature>
<name>A0A6G9L6N6_9CAUD</name>
<keyword evidence="3" id="KW-1185">Reference proteome</keyword>
<evidence type="ECO:0000313" key="3">
    <source>
        <dbReference type="Proteomes" id="UP000502921"/>
    </source>
</evidence>
<protein>
    <submittedName>
        <fullName evidence="2">Tail fiber receptor binding protein</fullName>
    </submittedName>
</protein>
<reference evidence="2 3" key="1">
    <citation type="submission" date="2019-10" db="EMBL/GenBank/DDBJ databases">
        <authorList>
            <person name="Piligrimova E."/>
            <person name="Kazantseva O."/>
            <person name="Shadrin A."/>
            <person name="Zagorodny V."/>
        </authorList>
    </citation>
    <scope>NUCLEOTIDE SEQUENCE [LARGE SCALE GENOMIC DNA]</scope>
</reference>
<gene>
    <name evidence="2" type="ORF">Sam46_gp24</name>
</gene>
<dbReference type="EMBL" id="MN604698">
    <property type="protein sequence ID" value="QIQ61225.1"/>
    <property type="molecule type" value="Genomic_DNA"/>
</dbReference>
<proteinExistence type="predicted"/>
<dbReference type="InterPro" id="IPR008983">
    <property type="entry name" value="Tumour_necrosis_fac-like_dom"/>
</dbReference>
<dbReference type="SUPFAM" id="SSF49842">
    <property type="entry name" value="TNF-like"/>
    <property type="match status" value="1"/>
</dbReference>
<dbReference type="Pfam" id="PF00386">
    <property type="entry name" value="C1q"/>
    <property type="match status" value="1"/>
</dbReference>
<dbReference type="CDD" id="cd19958">
    <property type="entry name" value="pyocin_knob"/>
    <property type="match status" value="5"/>
</dbReference>
<dbReference type="Proteomes" id="UP000502921">
    <property type="component" value="Segment"/>
</dbReference>
<dbReference type="GO" id="GO:0046718">
    <property type="term" value="P:symbiont entry into host cell"/>
    <property type="evidence" value="ECO:0007669"/>
    <property type="project" value="InterPro"/>
</dbReference>
<dbReference type="InterPro" id="IPR001073">
    <property type="entry name" value="C1q_dom"/>
</dbReference>
<keyword evidence="2" id="KW-0675">Receptor</keyword>
<sequence>MPFSKELPEWFKSATTPTATKKNEGWGAGEHPPAALFNWFFNTSYLAIKELQDNAVHKDQKGVANGVASLDGTGDIPIGQADNILNWVKGFGIGDIAKNITSTDVNNLDASGIYRGDNLTNAPVAAGSFTIIQQKVDASYKVQLAIQYSTTSAGSMYVRVCRAGAWEAWKQVAQYDATGKIPATNLPAATATSHGAVALEDAINSNSTTKAATANAVLKLYNVMDGAGIGNFAKDISNSDLNNLDGTGIYRGNNLTNKPGTGPSTEFFYILNMKHAASYKVQIAFRLDNANNQVFKRILSNNVWYPWLEEVAVDQTGTINLRHLPEATTTAEGVTQLNDTTNSNSTTQAATANAVKKVMDVVTGAGVGTDAKDISNTDLNSLNNTGFYKGGTLTNAPDPTSYFFIINQQSDLTRKSQLAAQYNGTNAGRLFSRAQVNGVWTEWVQLATYDDNGKIATANLPDASTSTRGILQLSDSDNYNSLVHAPTSNALKKVRDLVVNAGVGDIAKDISNTDLNVLDGSGFFKGQQLSNSPSGAPSGTWYYIFQMKHAATYKVQTAYRLDNINNQMFKRILSNNVWTPWTEIATTKYVDDTVANVLKVHTDKKDNPHNVTTKQVNLYVPAVNAADSPNNIPDGVTVGTIPPSATGYPKVNGTIVNYRQSANRHIQYWYDLGDSGGNLKQPQYRMGYAGVWSAWFELETTAGSQAKVDATQKFKITKDDGIIKDIGVGIQINAIWTAGIYYVSAAALTNAPVNTVGVLEVNQYNANTAMQTYTVMDPSNPRQFIRYGAGGSWGAWKESATVDKVQVAKITQDNGTDKQAVAAGEDILAKALTWGAGFHTFYAAGNVINSPDATTHFRGYFSKDVGNLGYLFAVDGYGKIHVNRYNSGAWSGWKTSMVTDDATFEGTLHGKVGNNNRGPVAILREGPNATDGFGVAFGSGGYTVLGGGEAAAAILNALAAADVNKESAEVAAENDVFISPGTSTTTPATRKTSIFKASGNVVLPYMSFVSVNAGVEQTFPSGVATKFKFTAIITDNQGEFNTTSWRFTAKDNGVYEFRLAADLTAQVVSNNIAFSTYRNGANSSTLTIAGAGTSYVVGTTLMKLSAGDYIEIYVSSNQSVYIPSANLTIAKIQ</sequence>
<dbReference type="GO" id="GO:0019062">
    <property type="term" value="P:virion attachment to host cell"/>
    <property type="evidence" value="ECO:0007669"/>
    <property type="project" value="InterPro"/>
</dbReference>
<dbReference type="Gene3D" id="2.60.120.40">
    <property type="match status" value="1"/>
</dbReference>